<keyword evidence="5" id="KW-1185">Reference proteome</keyword>
<dbReference type="PROSITE" id="PS50279">
    <property type="entry name" value="BPTI_KUNITZ_2"/>
    <property type="match status" value="2"/>
</dbReference>
<sequence>MDFYCTIFITIGVRYSQMCCVCKKMLFEFAWWTFWFYIFCHVQRAHTVRIFSNMLPTQVPKMTQFEALVRYKTCLLVPQLGPCRSKISMYYFDPDSKNCSTFTWGGCQGNGNRFDTHEDCMGFCLSKRTDNKHFPRFCSLTFDYGFCFGAVQRYYYDHAWKVCKTTIYSGCGGNQNNFYNLEQCESVCRFGRGAITTKRPVSGGTRKVLIINPNQ</sequence>
<proteinExistence type="predicted"/>
<organism evidence="5 6">
    <name type="scientific">Trichoplusia ni</name>
    <name type="common">Cabbage looper</name>
    <dbReference type="NCBI Taxonomy" id="7111"/>
    <lineage>
        <taxon>Eukaryota</taxon>
        <taxon>Metazoa</taxon>
        <taxon>Ecdysozoa</taxon>
        <taxon>Arthropoda</taxon>
        <taxon>Hexapoda</taxon>
        <taxon>Insecta</taxon>
        <taxon>Pterygota</taxon>
        <taxon>Neoptera</taxon>
        <taxon>Endopterygota</taxon>
        <taxon>Lepidoptera</taxon>
        <taxon>Glossata</taxon>
        <taxon>Ditrysia</taxon>
        <taxon>Noctuoidea</taxon>
        <taxon>Noctuidae</taxon>
        <taxon>Plusiinae</taxon>
        <taxon>Trichoplusia</taxon>
    </lineage>
</organism>
<evidence type="ECO:0000313" key="5">
    <source>
        <dbReference type="Proteomes" id="UP000322000"/>
    </source>
</evidence>
<dbReference type="KEGG" id="tnl:113497031"/>
<dbReference type="InterPro" id="IPR020901">
    <property type="entry name" value="Prtase_inh_Kunz-CS"/>
</dbReference>
<evidence type="ECO:0000256" key="3">
    <source>
        <dbReference type="ARBA" id="ARBA00023157"/>
    </source>
</evidence>
<evidence type="ECO:0000313" key="6">
    <source>
        <dbReference type="RefSeq" id="XP_026732268.1"/>
    </source>
</evidence>
<dbReference type="InterPro" id="IPR036880">
    <property type="entry name" value="Kunitz_BPTI_sf"/>
</dbReference>
<keyword evidence="2" id="KW-0722">Serine protease inhibitor</keyword>
<dbReference type="SMART" id="SM00131">
    <property type="entry name" value="KU"/>
    <property type="match status" value="2"/>
</dbReference>
<evidence type="ECO:0000256" key="2">
    <source>
        <dbReference type="ARBA" id="ARBA00022900"/>
    </source>
</evidence>
<feature type="domain" description="BPTI/Kunitz inhibitor" evidence="4">
    <location>
        <begin position="74"/>
        <end position="124"/>
    </location>
</feature>
<dbReference type="AlphaFoldDB" id="A0A7E5VVC1"/>
<dbReference type="GO" id="GO:0005615">
    <property type="term" value="C:extracellular space"/>
    <property type="evidence" value="ECO:0007669"/>
    <property type="project" value="TreeGrafter"/>
</dbReference>
<dbReference type="Gene3D" id="4.10.410.10">
    <property type="entry name" value="Pancreatic trypsin inhibitor Kunitz domain"/>
    <property type="match status" value="2"/>
</dbReference>
<protein>
    <submittedName>
        <fullName evidence="6">Carboxypeptidase inhibitor SmCI-like</fullName>
    </submittedName>
</protein>
<dbReference type="OrthoDB" id="4473401at2759"/>
<dbReference type="GO" id="GO:0004867">
    <property type="term" value="F:serine-type endopeptidase inhibitor activity"/>
    <property type="evidence" value="ECO:0007669"/>
    <property type="project" value="UniProtKB-KW"/>
</dbReference>
<feature type="domain" description="BPTI/Kunitz inhibitor" evidence="4">
    <location>
        <begin position="138"/>
        <end position="188"/>
    </location>
</feature>
<keyword evidence="3" id="KW-1015">Disulfide bond</keyword>
<dbReference type="PANTHER" id="PTHR10083">
    <property type="entry name" value="KUNITZ-TYPE PROTEASE INHIBITOR-RELATED"/>
    <property type="match status" value="1"/>
</dbReference>
<dbReference type="InParanoid" id="A0A7E5VVC1"/>
<dbReference type="CDD" id="cd00109">
    <property type="entry name" value="Kunitz-type"/>
    <property type="match status" value="2"/>
</dbReference>
<keyword evidence="1" id="KW-0646">Protease inhibitor</keyword>
<reference evidence="6" key="1">
    <citation type="submission" date="2025-08" db="UniProtKB">
        <authorList>
            <consortium name="RefSeq"/>
        </authorList>
    </citation>
    <scope>IDENTIFICATION</scope>
</reference>
<name>A0A7E5VVC1_TRINI</name>
<dbReference type="Pfam" id="PF00014">
    <property type="entry name" value="Kunitz_BPTI"/>
    <property type="match status" value="2"/>
</dbReference>
<dbReference type="GeneID" id="113497031"/>
<evidence type="ECO:0000259" key="4">
    <source>
        <dbReference type="PROSITE" id="PS50279"/>
    </source>
</evidence>
<dbReference type="RefSeq" id="XP_026732268.1">
    <property type="nucleotide sequence ID" value="XM_026876467.1"/>
</dbReference>
<dbReference type="InterPro" id="IPR002223">
    <property type="entry name" value="Kunitz_BPTI"/>
</dbReference>
<dbReference type="InterPro" id="IPR050098">
    <property type="entry name" value="TFPI/VKTCI-like"/>
</dbReference>
<accession>A0A7E5VVC1</accession>
<dbReference type="PRINTS" id="PR00759">
    <property type="entry name" value="BASICPTASE"/>
</dbReference>
<gene>
    <name evidence="6" type="primary">LOC113497031</name>
</gene>
<dbReference type="PROSITE" id="PS00280">
    <property type="entry name" value="BPTI_KUNITZ_1"/>
    <property type="match status" value="1"/>
</dbReference>
<dbReference type="PANTHER" id="PTHR10083:SF374">
    <property type="entry name" value="BPTI_KUNITZ INHIBITOR DOMAIN-CONTAINING PROTEIN"/>
    <property type="match status" value="1"/>
</dbReference>
<dbReference type="FunFam" id="4.10.410.10:FF:000020">
    <property type="entry name" value="Collagen, type VI, alpha 3"/>
    <property type="match status" value="1"/>
</dbReference>
<dbReference type="SUPFAM" id="SSF57362">
    <property type="entry name" value="BPTI-like"/>
    <property type="match status" value="2"/>
</dbReference>
<dbReference type="Proteomes" id="UP000322000">
    <property type="component" value="Chromosome 8"/>
</dbReference>
<evidence type="ECO:0000256" key="1">
    <source>
        <dbReference type="ARBA" id="ARBA00022690"/>
    </source>
</evidence>